<keyword evidence="3" id="KW-0378">Hydrolase</keyword>
<organism evidence="11">
    <name type="scientific">viral metagenome</name>
    <dbReference type="NCBI Taxonomy" id="1070528"/>
    <lineage>
        <taxon>unclassified sequences</taxon>
        <taxon>metagenomes</taxon>
        <taxon>organismal metagenomes</taxon>
    </lineage>
</organism>
<dbReference type="EC" id="3.6.4.13" evidence="1"/>
<dbReference type="GO" id="GO:0005829">
    <property type="term" value="C:cytosol"/>
    <property type="evidence" value="ECO:0007669"/>
    <property type="project" value="TreeGrafter"/>
</dbReference>
<evidence type="ECO:0000256" key="4">
    <source>
        <dbReference type="ARBA" id="ARBA00022806"/>
    </source>
</evidence>
<evidence type="ECO:0000256" key="3">
    <source>
        <dbReference type="ARBA" id="ARBA00022801"/>
    </source>
</evidence>
<dbReference type="GO" id="GO:0003723">
    <property type="term" value="F:RNA binding"/>
    <property type="evidence" value="ECO:0007669"/>
    <property type="project" value="UniProtKB-KW"/>
</dbReference>
<dbReference type="EMBL" id="MN739834">
    <property type="protein sequence ID" value="QHT73943.1"/>
    <property type="molecule type" value="Genomic_DNA"/>
</dbReference>
<keyword evidence="6" id="KW-0694">RNA-binding</keyword>
<feature type="domain" description="Helicase ATP-binding" evidence="8">
    <location>
        <begin position="40"/>
        <end position="213"/>
    </location>
</feature>
<evidence type="ECO:0000259" key="9">
    <source>
        <dbReference type="PROSITE" id="PS51194"/>
    </source>
</evidence>
<keyword evidence="5" id="KW-0067">ATP-binding</keyword>
<dbReference type="SMART" id="SM00487">
    <property type="entry name" value="DEXDc"/>
    <property type="match status" value="1"/>
</dbReference>
<keyword evidence="4" id="KW-0347">Helicase</keyword>
<name>A0A6C0H1J6_9ZZZZ</name>
<evidence type="ECO:0000256" key="7">
    <source>
        <dbReference type="ARBA" id="ARBA00047984"/>
    </source>
</evidence>
<accession>A0A6C0H1J6</accession>
<feature type="domain" description="DEAD-box RNA helicase Q" evidence="10">
    <location>
        <begin position="9"/>
        <end position="37"/>
    </location>
</feature>
<dbReference type="PROSITE" id="PS51194">
    <property type="entry name" value="HELICASE_CTER"/>
    <property type="match status" value="1"/>
</dbReference>
<protein>
    <recommendedName>
        <fullName evidence="1">RNA helicase</fullName>
        <ecNumber evidence="1">3.6.4.13</ecNumber>
    </recommendedName>
</protein>
<dbReference type="Pfam" id="PF00271">
    <property type="entry name" value="Helicase_C"/>
    <property type="match status" value="1"/>
</dbReference>
<evidence type="ECO:0000256" key="5">
    <source>
        <dbReference type="ARBA" id="ARBA00022840"/>
    </source>
</evidence>
<keyword evidence="2" id="KW-0547">Nucleotide-binding</keyword>
<dbReference type="InterPro" id="IPR027417">
    <property type="entry name" value="P-loop_NTPase"/>
</dbReference>
<dbReference type="GO" id="GO:0005524">
    <property type="term" value="F:ATP binding"/>
    <property type="evidence" value="ECO:0007669"/>
    <property type="project" value="UniProtKB-KW"/>
</dbReference>
<dbReference type="FunFam" id="3.40.50.300:FF:000849">
    <property type="entry name" value="ATP-dependent RNA helicase DBP5"/>
    <property type="match status" value="1"/>
</dbReference>
<dbReference type="InterPro" id="IPR001650">
    <property type="entry name" value="Helicase_C-like"/>
</dbReference>
<sequence length="386" mass="43566">MTENDKLFYSFDDMSLKDDLLRGINAYGFERPSIIQQKAIVPMTSGRDIIAQAQSGTGKTGTFTIGTLQQINIDVEKPVCQAIFLSPTKELAEQTLDVVNNLGRYLNVKAHLCIGGKSVKNDIDILKKGVHIMIGTPGRIYDLLNRNVIDGTKIKILVIDEADTMLDRGFKEQLYFILKAGLSDDMQICLFSATLSDQTLEITNKFMNDPIQILVKKADVPVQAIKQYYLLIDKEEDKLEMLLDIYGSISVNQTILFSNSKSKVTWIYEKLLEEKFPVGEIHGEMEIDKRESVIEKFKGGEYKLLVTTDLLARGLDVHGVSIVINYDMPTNRETYIHRIGRSGRYGRKGVAVNIITPNDTKYVKDIESYYGIKMIELKDPGSIKFI</sequence>
<dbReference type="InterPro" id="IPR014014">
    <property type="entry name" value="RNA_helicase_DEAD_Q_motif"/>
</dbReference>
<evidence type="ECO:0000256" key="1">
    <source>
        <dbReference type="ARBA" id="ARBA00012552"/>
    </source>
</evidence>
<dbReference type="PROSITE" id="PS51192">
    <property type="entry name" value="HELICASE_ATP_BIND_1"/>
    <property type="match status" value="1"/>
</dbReference>
<dbReference type="InterPro" id="IPR011545">
    <property type="entry name" value="DEAD/DEAH_box_helicase_dom"/>
</dbReference>
<reference evidence="11" key="1">
    <citation type="journal article" date="2020" name="Nature">
        <title>Giant virus diversity and host interactions through global metagenomics.</title>
        <authorList>
            <person name="Schulz F."/>
            <person name="Roux S."/>
            <person name="Paez-Espino D."/>
            <person name="Jungbluth S."/>
            <person name="Walsh D.A."/>
            <person name="Denef V.J."/>
            <person name="McMahon K.D."/>
            <person name="Konstantinidis K.T."/>
            <person name="Eloe-Fadrosh E.A."/>
            <person name="Kyrpides N.C."/>
            <person name="Woyke T."/>
        </authorList>
    </citation>
    <scope>NUCLEOTIDE SEQUENCE</scope>
    <source>
        <strain evidence="11">GVMAG-M-3300023179-4</strain>
    </source>
</reference>
<comment type="catalytic activity">
    <reaction evidence="7">
        <text>ATP + H2O = ADP + phosphate + H(+)</text>
        <dbReference type="Rhea" id="RHEA:13065"/>
        <dbReference type="ChEBI" id="CHEBI:15377"/>
        <dbReference type="ChEBI" id="CHEBI:15378"/>
        <dbReference type="ChEBI" id="CHEBI:30616"/>
        <dbReference type="ChEBI" id="CHEBI:43474"/>
        <dbReference type="ChEBI" id="CHEBI:456216"/>
        <dbReference type="EC" id="3.6.4.13"/>
    </reaction>
</comment>
<evidence type="ECO:0000256" key="2">
    <source>
        <dbReference type="ARBA" id="ARBA00022741"/>
    </source>
</evidence>
<dbReference type="CDD" id="cd18787">
    <property type="entry name" value="SF2_C_DEAD"/>
    <property type="match status" value="1"/>
</dbReference>
<dbReference type="SUPFAM" id="SSF52540">
    <property type="entry name" value="P-loop containing nucleoside triphosphate hydrolases"/>
    <property type="match status" value="1"/>
</dbReference>
<evidence type="ECO:0000259" key="8">
    <source>
        <dbReference type="PROSITE" id="PS51192"/>
    </source>
</evidence>
<proteinExistence type="predicted"/>
<dbReference type="GO" id="GO:0003724">
    <property type="term" value="F:RNA helicase activity"/>
    <property type="evidence" value="ECO:0007669"/>
    <property type="project" value="UniProtKB-EC"/>
</dbReference>
<dbReference type="PANTHER" id="PTHR47959">
    <property type="entry name" value="ATP-DEPENDENT RNA HELICASE RHLE-RELATED"/>
    <property type="match status" value="1"/>
</dbReference>
<dbReference type="GO" id="GO:0016787">
    <property type="term" value="F:hydrolase activity"/>
    <property type="evidence" value="ECO:0007669"/>
    <property type="project" value="UniProtKB-KW"/>
</dbReference>
<dbReference type="PANTHER" id="PTHR47959:SF1">
    <property type="entry name" value="ATP-DEPENDENT RNA HELICASE DBPA"/>
    <property type="match status" value="1"/>
</dbReference>
<dbReference type="SMART" id="SM00490">
    <property type="entry name" value="HELICc"/>
    <property type="match status" value="1"/>
</dbReference>
<evidence type="ECO:0000259" key="10">
    <source>
        <dbReference type="PROSITE" id="PS51195"/>
    </source>
</evidence>
<feature type="domain" description="Helicase C-terminal" evidence="9">
    <location>
        <begin position="224"/>
        <end position="386"/>
    </location>
</feature>
<dbReference type="InterPro" id="IPR014001">
    <property type="entry name" value="Helicase_ATP-bd"/>
</dbReference>
<dbReference type="PROSITE" id="PS51195">
    <property type="entry name" value="Q_MOTIF"/>
    <property type="match status" value="1"/>
</dbReference>
<dbReference type="Pfam" id="PF00270">
    <property type="entry name" value="DEAD"/>
    <property type="match status" value="1"/>
</dbReference>
<dbReference type="Gene3D" id="3.40.50.300">
    <property type="entry name" value="P-loop containing nucleotide triphosphate hydrolases"/>
    <property type="match status" value="2"/>
</dbReference>
<dbReference type="InterPro" id="IPR050079">
    <property type="entry name" value="DEAD_box_RNA_helicase"/>
</dbReference>
<evidence type="ECO:0000313" key="11">
    <source>
        <dbReference type="EMBL" id="QHT73943.1"/>
    </source>
</evidence>
<dbReference type="AlphaFoldDB" id="A0A6C0H1J6"/>
<evidence type="ECO:0000256" key="6">
    <source>
        <dbReference type="ARBA" id="ARBA00022884"/>
    </source>
</evidence>